<sequence>MRVRSPYYVHYVKGTGLYLATKILWVEIMRLELQTSGITDFFKLCLKKGIRNEYKLFRYIRMYVVGIIPEDVQLDVLLAGGDQDRLRICRGPYGHTRIWGPRWNRIYRPYGAPVRSRALGPMFPYSKDDTGGDNYHATTRQ</sequence>
<reference evidence="1" key="1">
    <citation type="journal article" date="2023" name="Insect Mol. Biol.">
        <title>Genome sequencing provides insights into the evolution of gene families encoding plant cell wall-degrading enzymes in longhorned beetles.</title>
        <authorList>
            <person name="Shin N.R."/>
            <person name="Okamura Y."/>
            <person name="Kirsch R."/>
            <person name="Pauchet Y."/>
        </authorList>
    </citation>
    <scope>NUCLEOTIDE SEQUENCE</scope>
    <source>
        <strain evidence="1">AMC_N1</strain>
    </source>
</reference>
<evidence type="ECO:0000313" key="2">
    <source>
        <dbReference type="Proteomes" id="UP001162162"/>
    </source>
</evidence>
<dbReference type="AlphaFoldDB" id="A0AAV8Y1X8"/>
<protein>
    <submittedName>
        <fullName evidence="1">Uncharacterized protein</fullName>
    </submittedName>
</protein>
<proteinExistence type="predicted"/>
<dbReference type="Proteomes" id="UP001162162">
    <property type="component" value="Unassembled WGS sequence"/>
</dbReference>
<keyword evidence="2" id="KW-1185">Reference proteome</keyword>
<accession>A0AAV8Y1X8</accession>
<gene>
    <name evidence="1" type="ORF">NQ318_009700</name>
</gene>
<evidence type="ECO:0000313" key="1">
    <source>
        <dbReference type="EMBL" id="KAJ8944537.1"/>
    </source>
</evidence>
<organism evidence="1 2">
    <name type="scientific">Aromia moschata</name>
    <dbReference type="NCBI Taxonomy" id="1265417"/>
    <lineage>
        <taxon>Eukaryota</taxon>
        <taxon>Metazoa</taxon>
        <taxon>Ecdysozoa</taxon>
        <taxon>Arthropoda</taxon>
        <taxon>Hexapoda</taxon>
        <taxon>Insecta</taxon>
        <taxon>Pterygota</taxon>
        <taxon>Neoptera</taxon>
        <taxon>Endopterygota</taxon>
        <taxon>Coleoptera</taxon>
        <taxon>Polyphaga</taxon>
        <taxon>Cucujiformia</taxon>
        <taxon>Chrysomeloidea</taxon>
        <taxon>Cerambycidae</taxon>
        <taxon>Cerambycinae</taxon>
        <taxon>Callichromatini</taxon>
        <taxon>Aromia</taxon>
    </lineage>
</organism>
<comment type="caution">
    <text evidence="1">The sequence shown here is derived from an EMBL/GenBank/DDBJ whole genome shotgun (WGS) entry which is preliminary data.</text>
</comment>
<feature type="non-terminal residue" evidence="1">
    <location>
        <position position="141"/>
    </location>
</feature>
<dbReference type="EMBL" id="JAPWTK010000249">
    <property type="protein sequence ID" value="KAJ8944537.1"/>
    <property type="molecule type" value="Genomic_DNA"/>
</dbReference>
<name>A0AAV8Y1X8_9CUCU</name>